<dbReference type="PaxDb" id="2903-EOD30059"/>
<dbReference type="Proteomes" id="UP000013827">
    <property type="component" value="Unassembled WGS sequence"/>
</dbReference>
<reference evidence="2" key="2">
    <citation type="submission" date="2024-10" db="UniProtKB">
        <authorList>
            <consortium name="EnsemblProtists"/>
        </authorList>
    </citation>
    <scope>IDENTIFICATION</scope>
</reference>
<evidence type="ECO:0000313" key="2">
    <source>
        <dbReference type="EnsemblProtists" id="EOD30059"/>
    </source>
</evidence>
<dbReference type="KEGG" id="ehx:EMIHUDRAFT_462926"/>
<dbReference type="GeneID" id="17275459"/>
<feature type="compositionally biased region" description="Pro residues" evidence="1">
    <location>
        <begin position="285"/>
        <end position="297"/>
    </location>
</feature>
<accession>A0A0D3K2S4</accession>
<organism evidence="2 3">
    <name type="scientific">Emiliania huxleyi (strain CCMP1516)</name>
    <dbReference type="NCBI Taxonomy" id="280463"/>
    <lineage>
        <taxon>Eukaryota</taxon>
        <taxon>Haptista</taxon>
        <taxon>Haptophyta</taxon>
        <taxon>Prymnesiophyceae</taxon>
        <taxon>Isochrysidales</taxon>
        <taxon>Noelaerhabdaceae</taxon>
        <taxon>Emiliania</taxon>
    </lineage>
</organism>
<feature type="region of interest" description="Disordered" evidence="1">
    <location>
        <begin position="263"/>
        <end position="306"/>
    </location>
</feature>
<evidence type="ECO:0000256" key="1">
    <source>
        <dbReference type="SAM" id="MobiDB-lite"/>
    </source>
</evidence>
<dbReference type="AlphaFoldDB" id="A0A0D3K2S4"/>
<name>A0A0D3K2S4_EMIH1</name>
<keyword evidence="3" id="KW-1185">Reference proteome</keyword>
<dbReference type="HOGENOM" id="CLU_361108_0_0_1"/>
<dbReference type="RefSeq" id="XP_005782488.1">
    <property type="nucleotide sequence ID" value="XM_005782431.1"/>
</dbReference>
<proteinExistence type="predicted"/>
<dbReference type="EnsemblProtists" id="EOD30059">
    <property type="protein sequence ID" value="EOD30059"/>
    <property type="gene ID" value="EMIHUDRAFT_462926"/>
</dbReference>
<evidence type="ECO:0000313" key="3">
    <source>
        <dbReference type="Proteomes" id="UP000013827"/>
    </source>
</evidence>
<sequence length="775" mass="83612">MAEPCLNSFGSRAFQDPHLNFAHGGQADFRGRHNVLYNFLSAPGLSVNVKIQEAVFTIHDGALTVNGSFLVEAHVVARFANQRSAKASFWGSELSETNFGWQVINGTCVGRPFRFGRRGHKTCYGLKMAMAYSSATFELGNWTVTVHGMQSCKGCLIAGPEHRLDLGFSARGDAPSRDRPHGIVGQSYAAPFHARHGKKDLYPWSGHYTTSAQAEGAIEGTASEYEMQSAFATEFAFSRFNAFAAKGDHAAVGSSKTTDIVDASSIERVADPATEEERRRLSEAPCPPPSPPPVPSPPKEDPTYQSLTCATGKKKDFYIVEAWPVNAAHDPATEEGPPQMRAVALNEHRRGQTQCEEEVTVEEAQRRFARLADGELSPPVALRGLRAVHRQRLSKGLHFVCLRCPSGRTIEAVLRTELLADQQLGQLYRLGDALTVSGALEARRGRLSIRATRLSVDEPWTSLFGDIPFVHDFAAAAAAGGAGDVLLQTAISHAERVRERLDANAGVRCVAGLVRPVADGSRHMECGLLVELGEPMPALEEAVRADAALPDAVVQRIYPLSERHGTLSAACDALAGMILAASPRPTCREALPRLLERSRTSGPYDLYCCDMNAPPAVATDLLLQALPLLRAGAVVVLTFKNTFKKPAPWHEACEAALARLRGPLDGVRSVQLFANTVRECTVLGEVRAAAEAGAAERCRAMQSGRAMLLRRILADYFAEHAPDGSHKVENLVARVVGGPPTALDGVGVVGGVLWDEAELFSRLEAKYGAKVDPDP</sequence>
<protein>
    <submittedName>
        <fullName evidence="2">Uncharacterized protein</fullName>
    </submittedName>
</protein>
<reference evidence="3" key="1">
    <citation type="journal article" date="2013" name="Nature">
        <title>Pan genome of the phytoplankton Emiliania underpins its global distribution.</title>
        <authorList>
            <person name="Read B.A."/>
            <person name="Kegel J."/>
            <person name="Klute M.J."/>
            <person name="Kuo A."/>
            <person name="Lefebvre S.C."/>
            <person name="Maumus F."/>
            <person name="Mayer C."/>
            <person name="Miller J."/>
            <person name="Monier A."/>
            <person name="Salamov A."/>
            <person name="Young J."/>
            <person name="Aguilar M."/>
            <person name="Claverie J.M."/>
            <person name="Frickenhaus S."/>
            <person name="Gonzalez K."/>
            <person name="Herman E.K."/>
            <person name="Lin Y.C."/>
            <person name="Napier J."/>
            <person name="Ogata H."/>
            <person name="Sarno A.F."/>
            <person name="Shmutz J."/>
            <person name="Schroeder D."/>
            <person name="de Vargas C."/>
            <person name="Verret F."/>
            <person name="von Dassow P."/>
            <person name="Valentin K."/>
            <person name="Van de Peer Y."/>
            <person name="Wheeler G."/>
            <person name="Dacks J.B."/>
            <person name="Delwiche C.F."/>
            <person name="Dyhrman S.T."/>
            <person name="Glockner G."/>
            <person name="John U."/>
            <person name="Richards T."/>
            <person name="Worden A.Z."/>
            <person name="Zhang X."/>
            <person name="Grigoriev I.V."/>
            <person name="Allen A.E."/>
            <person name="Bidle K."/>
            <person name="Borodovsky M."/>
            <person name="Bowler C."/>
            <person name="Brownlee C."/>
            <person name="Cock J.M."/>
            <person name="Elias M."/>
            <person name="Gladyshev V.N."/>
            <person name="Groth M."/>
            <person name="Guda C."/>
            <person name="Hadaegh A."/>
            <person name="Iglesias-Rodriguez M.D."/>
            <person name="Jenkins J."/>
            <person name="Jones B.M."/>
            <person name="Lawson T."/>
            <person name="Leese F."/>
            <person name="Lindquist E."/>
            <person name="Lobanov A."/>
            <person name="Lomsadze A."/>
            <person name="Malik S.B."/>
            <person name="Marsh M.E."/>
            <person name="Mackinder L."/>
            <person name="Mock T."/>
            <person name="Mueller-Roeber B."/>
            <person name="Pagarete A."/>
            <person name="Parker M."/>
            <person name="Probert I."/>
            <person name="Quesneville H."/>
            <person name="Raines C."/>
            <person name="Rensing S.A."/>
            <person name="Riano-Pachon D.M."/>
            <person name="Richier S."/>
            <person name="Rokitta S."/>
            <person name="Shiraiwa Y."/>
            <person name="Soanes D.M."/>
            <person name="van der Giezen M."/>
            <person name="Wahlund T.M."/>
            <person name="Williams B."/>
            <person name="Wilson W."/>
            <person name="Wolfe G."/>
            <person name="Wurch L.L."/>
        </authorList>
    </citation>
    <scope>NUCLEOTIDE SEQUENCE</scope>
</reference>